<name>A0ABQ6AE54_9PROT</name>
<dbReference type="NCBIfam" id="TIGR02623">
    <property type="entry name" value="G1P_cyt_trans"/>
    <property type="match status" value="1"/>
</dbReference>
<evidence type="ECO:0000313" key="2">
    <source>
        <dbReference type="EMBL" id="GLR68330.1"/>
    </source>
</evidence>
<dbReference type="InterPro" id="IPR005835">
    <property type="entry name" value="NTP_transferase_dom"/>
</dbReference>
<organism evidence="2 3">
    <name type="scientific">Acidocella aquatica</name>
    <dbReference type="NCBI Taxonomy" id="1922313"/>
    <lineage>
        <taxon>Bacteria</taxon>
        <taxon>Pseudomonadati</taxon>
        <taxon>Pseudomonadota</taxon>
        <taxon>Alphaproteobacteria</taxon>
        <taxon>Acetobacterales</taxon>
        <taxon>Acidocellaceae</taxon>
        <taxon>Acidocella</taxon>
    </lineage>
</organism>
<dbReference type="EMBL" id="BSOS01000088">
    <property type="protein sequence ID" value="GLR68330.1"/>
    <property type="molecule type" value="Genomic_DNA"/>
</dbReference>
<evidence type="ECO:0000259" key="1">
    <source>
        <dbReference type="Pfam" id="PF00483"/>
    </source>
</evidence>
<dbReference type="Proteomes" id="UP001156641">
    <property type="component" value="Unassembled WGS sequence"/>
</dbReference>
<dbReference type="PANTHER" id="PTHR47183">
    <property type="entry name" value="GLUCOSE-1-PHOSPHATE CYTIDYLYLTRANSFERASE-RELATED"/>
    <property type="match status" value="1"/>
</dbReference>
<dbReference type="InterPro" id="IPR046981">
    <property type="entry name" value="G1P_cyt_trans"/>
</dbReference>
<comment type="caution">
    <text evidence="2">The sequence shown here is derived from an EMBL/GenBank/DDBJ whole genome shotgun (WGS) entry which is preliminary data.</text>
</comment>
<dbReference type="Pfam" id="PF00483">
    <property type="entry name" value="NTP_transferase"/>
    <property type="match status" value="1"/>
</dbReference>
<dbReference type="Gene3D" id="3.90.550.10">
    <property type="entry name" value="Spore Coat Polysaccharide Biosynthesis Protein SpsA, Chain A"/>
    <property type="match status" value="1"/>
</dbReference>
<dbReference type="SUPFAM" id="SSF53448">
    <property type="entry name" value="Nucleotide-diphospho-sugar transferases"/>
    <property type="match status" value="1"/>
</dbReference>
<dbReference type="GO" id="GO:0016779">
    <property type="term" value="F:nucleotidyltransferase activity"/>
    <property type="evidence" value="ECO:0007669"/>
    <property type="project" value="UniProtKB-KW"/>
</dbReference>
<keyword evidence="2" id="KW-0548">Nucleotidyltransferase</keyword>
<dbReference type="CDD" id="cd02524">
    <property type="entry name" value="G1P_cytidylyltransferase"/>
    <property type="match status" value="1"/>
</dbReference>
<proteinExistence type="predicted"/>
<feature type="domain" description="Nucleotidyl transferase" evidence="1">
    <location>
        <begin position="12"/>
        <end position="220"/>
    </location>
</feature>
<accession>A0ABQ6AE54</accession>
<sequence>MTHEALPLRGVKAVILAGGRGSRLSEETDSKPKPMVEIGGRPILWHIMKIYAQYGIEDFIICLGYKGARIKEYFYNYNLHSSDITVDLRSGITIHRSEAEDWRVTLVETGLETQTGGRLAKIRKYLGDDALFCMTYGDAVADIDIGAALQFHKNHGKLATVAAVRPLARFGALHLAGDLVDRFEEKPVEESGLISGGFFVLSPVALDLIEGDATLWEKEPMEKLAAAGELMAYRHHGFWQPMDTLRDRMLLDHFCETGTAPWMTWQG</sequence>
<evidence type="ECO:0000313" key="3">
    <source>
        <dbReference type="Proteomes" id="UP001156641"/>
    </source>
</evidence>
<reference evidence="3" key="1">
    <citation type="journal article" date="2019" name="Int. J. Syst. Evol. Microbiol.">
        <title>The Global Catalogue of Microorganisms (GCM) 10K type strain sequencing project: providing services to taxonomists for standard genome sequencing and annotation.</title>
        <authorList>
            <consortium name="The Broad Institute Genomics Platform"/>
            <consortium name="The Broad Institute Genome Sequencing Center for Infectious Disease"/>
            <person name="Wu L."/>
            <person name="Ma J."/>
        </authorList>
    </citation>
    <scope>NUCLEOTIDE SEQUENCE [LARGE SCALE GENOMIC DNA]</scope>
    <source>
        <strain evidence="3">NBRC 112502</strain>
    </source>
</reference>
<dbReference type="InterPro" id="IPR013446">
    <property type="entry name" value="G1P_cyt_trans-like"/>
</dbReference>
<dbReference type="RefSeq" id="WP_284259178.1">
    <property type="nucleotide sequence ID" value="NZ_BSOS01000088.1"/>
</dbReference>
<dbReference type="InterPro" id="IPR029044">
    <property type="entry name" value="Nucleotide-diphossugar_trans"/>
</dbReference>
<keyword evidence="2" id="KW-0808">Transferase</keyword>
<keyword evidence="3" id="KW-1185">Reference proteome</keyword>
<gene>
    <name evidence="2" type="ORF">GCM10010909_30110</name>
</gene>
<dbReference type="PANTHER" id="PTHR47183:SF1">
    <property type="entry name" value="GLUCOSE-1-PHOSPHATE CYTIDYLYLTRANSFERASE"/>
    <property type="match status" value="1"/>
</dbReference>
<protein>
    <submittedName>
        <fullName evidence="2">Glucose-1-phosphate cytidylyltransferase</fullName>
    </submittedName>
</protein>